<accession>A0A1I1LZL5</accession>
<evidence type="ECO:0000256" key="7">
    <source>
        <dbReference type="ARBA" id="ARBA00023136"/>
    </source>
</evidence>
<comment type="subcellular location">
    <subcellularLocation>
        <location evidence="1">Cell membrane</location>
        <topology evidence="1">Multi-pass membrane protein</topology>
    </subcellularLocation>
</comment>
<dbReference type="GO" id="GO:0005254">
    <property type="term" value="F:chloride channel activity"/>
    <property type="evidence" value="ECO:0007669"/>
    <property type="project" value="InterPro"/>
</dbReference>
<dbReference type="InterPro" id="IPR044669">
    <property type="entry name" value="YneE/VCCN1/2-like"/>
</dbReference>
<protein>
    <submittedName>
        <fullName evidence="10">Putative membrane protein</fullName>
    </submittedName>
</protein>
<keyword evidence="2" id="KW-0813">Transport</keyword>
<dbReference type="PANTHER" id="PTHR33281">
    <property type="entry name" value="UPF0187 PROTEIN YNEE"/>
    <property type="match status" value="1"/>
</dbReference>
<evidence type="ECO:0000256" key="4">
    <source>
        <dbReference type="ARBA" id="ARBA00022692"/>
    </source>
</evidence>
<evidence type="ECO:0000256" key="6">
    <source>
        <dbReference type="ARBA" id="ARBA00023065"/>
    </source>
</evidence>
<evidence type="ECO:0000256" key="5">
    <source>
        <dbReference type="ARBA" id="ARBA00022989"/>
    </source>
</evidence>
<gene>
    <name evidence="10" type="ORF">SAMN05216167_102302</name>
</gene>
<comment type="similarity">
    <text evidence="8">Belongs to the anion channel-forming bestrophin (TC 1.A.46) family.</text>
</comment>
<keyword evidence="6" id="KW-0406">Ion transport</keyword>
<name>A0A1I1LZL5_9BACT</name>
<organism evidence="10 11">
    <name type="scientific">Spirosoma endophyticum</name>
    <dbReference type="NCBI Taxonomy" id="662367"/>
    <lineage>
        <taxon>Bacteria</taxon>
        <taxon>Pseudomonadati</taxon>
        <taxon>Bacteroidota</taxon>
        <taxon>Cytophagia</taxon>
        <taxon>Cytophagales</taxon>
        <taxon>Cytophagaceae</taxon>
        <taxon>Spirosoma</taxon>
    </lineage>
</organism>
<evidence type="ECO:0000256" key="3">
    <source>
        <dbReference type="ARBA" id="ARBA00022475"/>
    </source>
</evidence>
<feature type="transmembrane region" description="Helical" evidence="9">
    <location>
        <begin position="25"/>
        <end position="46"/>
    </location>
</feature>
<keyword evidence="3" id="KW-1003">Cell membrane</keyword>
<dbReference type="PANTHER" id="PTHR33281:SF19">
    <property type="entry name" value="VOLTAGE-DEPENDENT ANION CHANNEL-FORMING PROTEIN YNEE"/>
    <property type="match status" value="1"/>
</dbReference>
<proteinExistence type="inferred from homology"/>
<evidence type="ECO:0000256" key="9">
    <source>
        <dbReference type="SAM" id="Phobius"/>
    </source>
</evidence>
<evidence type="ECO:0000313" key="11">
    <source>
        <dbReference type="Proteomes" id="UP000198598"/>
    </source>
</evidence>
<sequence>MVNYNPKEWFRFIITFNRADTVRKLLPILIAIGVYSFVIVYIIEFLGLSDNQHLKNLSLMHTLLSFVISMLLVFRTNTAYDRWWEGRKLWGALVNNSRNMALKMDQLLDPSHTESRQFFRTMIPNFAYALKNHLRQRSPEKEFTDSATFGIQDLHLSEHVPQQITMAIFGKINDLQRQGTLLPEHLLFLNPEIQSFMDICGACERIKNTPIPFSYSSFIKKFIFTYCATLPLGYVYTLHFLVVPLVVFVFYVLASLEVIAEEIENPFGTDDNDLPLDSICKGIHTTVTQSFDHTTRLAQAENVNETTKRFTVEK</sequence>
<evidence type="ECO:0000256" key="8">
    <source>
        <dbReference type="ARBA" id="ARBA00034708"/>
    </source>
</evidence>
<dbReference type="OrthoDB" id="445589at2"/>
<feature type="transmembrane region" description="Helical" evidence="9">
    <location>
        <begin position="58"/>
        <end position="74"/>
    </location>
</feature>
<dbReference type="GO" id="GO:0005886">
    <property type="term" value="C:plasma membrane"/>
    <property type="evidence" value="ECO:0007669"/>
    <property type="project" value="UniProtKB-SubCell"/>
</dbReference>
<evidence type="ECO:0000313" key="10">
    <source>
        <dbReference type="EMBL" id="SFC74890.1"/>
    </source>
</evidence>
<dbReference type="RefSeq" id="WP_093824199.1">
    <property type="nucleotide sequence ID" value="NZ_FOLQ01000002.1"/>
</dbReference>
<dbReference type="STRING" id="662367.SAMN05216167_102302"/>
<keyword evidence="7 9" id="KW-0472">Membrane</keyword>
<dbReference type="Pfam" id="PF25539">
    <property type="entry name" value="Bestrophin_2"/>
    <property type="match status" value="1"/>
</dbReference>
<reference evidence="10 11" key="1">
    <citation type="submission" date="2016-10" db="EMBL/GenBank/DDBJ databases">
        <authorList>
            <person name="de Groot N.N."/>
        </authorList>
    </citation>
    <scope>NUCLEOTIDE SEQUENCE [LARGE SCALE GENOMIC DNA]</scope>
    <source>
        <strain evidence="10 11">DSM 26130</strain>
    </source>
</reference>
<keyword evidence="11" id="KW-1185">Reference proteome</keyword>
<dbReference type="Proteomes" id="UP000198598">
    <property type="component" value="Unassembled WGS sequence"/>
</dbReference>
<dbReference type="EMBL" id="FOLQ01000002">
    <property type="protein sequence ID" value="SFC74890.1"/>
    <property type="molecule type" value="Genomic_DNA"/>
</dbReference>
<dbReference type="AlphaFoldDB" id="A0A1I1LZL5"/>
<keyword evidence="5 9" id="KW-1133">Transmembrane helix</keyword>
<evidence type="ECO:0000256" key="2">
    <source>
        <dbReference type="ARBA" id="ARBA00022448"/>
    </source>
</evidence>
<keyword evidence="4 9" id="KW-0812">Transmembrane</keyword>
<feature type="transmembrane region" description="Helical" evidence="9">
    <location>
        <begin position="223"/>
        <end position="253"/>
    </location>
</feature>
<evidence type="ECO:0000256" key="1">
    <source>
        <dbReference type="ARBA" id="ARBA00004651"/>
    </source>
</evidence>